<evidence type="ECO:0000313" key="2">
    <source>
        <dbReference type="EMBL" id="GGB09161.1"/>
    </source>
</evidence>
<reference evidence="3" key="1">
    <citation type="journal article" date="2019" name="Int. J. Syst. Evol. Microbiol.">
        <title>The Global Catalogue of Microorganisms (GCM) 10K type strain sequencing project: providing services to taxonomists for standard genome sequencing and annotation.</title>
        <authorList>
            <consortium name="The Broad Institute Genomics Platform"/>
            <consortium name="The Broad Institute Genome Sequencing Center for Infectious Disease"/>
            <person name="Wu L."/>
            <person name="Ma J."/>
        </authorList>
    </citation>
    <scope>NUCLEOTIDE SEQUENCE [LARGE SCALE GENOMIC DNA]</scope>
    <source>
        <strain evidence="3">CGMCC 1.10131</strain>
    </source>
</reference>
<sequence length="238" mass="27611">MKPAKIRDVIASPDFWQELPLGDWLMEQQQSLLDQYLPVAFGYHMLKIGNLSAQVNCHASMIRHQLNVAPQGHLIGLRALPEQLPFQESSIDLCLLLHSLDFSKDPHQLLREVERVLTADGYLIVSGFNPFSLVGLRRYFPFRKRGLPWSCRMFTPARVKDWLHLLGFEVLNDERFAYTSFVNSRPAPQWFERWGKRYFRPTASAYLIVARKRRAPLTPVKKVWRVKQRIQVPSSIGG</sequence>
<dbReference type="Gene3D" id="3.40.50.150">
    <property type="entry name" value="Vaccinia Virus protein VP39"/>
    <property type="match status" value="1"/>
</dbReference>
<dbReference type="InterPro" id="IPR013216">
    <property type="entry name" value="Methyltransf_11"/>
</dbReference>
<keyword evidence="2" id="KW-0808">Transferase</keyword>
<dbReference type="SUPFAM" id="SSF53335">
    <property type="entry name" value="S-adenosyl-L-methionine-dependent methyltransferases"/>
    <property type="match status" value="1"/>
</dbReference>
<dbReference type="Pfam" id="PF08241">
    <property type="entry name" value="Methyltransf_11"/>
    <property type="match status" value="1"/>
</dbReference>
<dbReference type="InterPro" id="IPR029063">
    <property type="entry name" value="SAM-dependent_MTases_sf"/>
</dbReference>
<dbReference type="Proteomes" id="UP000651977">
    <property type="component" value="Unassembled WGS sequence"/>
</dbReference>
<evidence type="ECO:0000313" key="3">
    <source>
        <dbReference type="Proteomes" id="UP000651977"/>
    </source>
</evidence>
<dbReference type="EMBL" id="BMDY01000013">
    <property type="protein sequence ID" value="GGB09161.1"/>
    <property type="molecule type" value="Genomic_DNA"/>
</dbReference>
<dbReference type="RefSeq" id="WP_055734676.1">
    <property type="nucleotide sequence ID" value="NZ_BMDY01000013.1"/>
</dbReference>
<proteinExistence type="predicted"/>
<evidence type="ECO:0000259" key="1">
    <source>
        <dbReference type="Pfam" id="PF08241"/>
    </source>
</evidence>
<organism evidence="2 3">
    <name type="scientific">Agarivorans gilvus</name>
    <dbReference type="NCBI Taxonomy" id="680279"/>
    <lineage>
        <taxon>Bacteria</taxon>
        <taxon>Pseudomonadati</taxon>
        <taxon>Pseudomonadota</taxon>
        <taxon>Gammaproteobacteria</taxon>
        <taxon>Alteromonadales</taxon>
        <taxon>Alteromonadaceae</taxon>
        <taxon>Agarivorans</taxon>
    </lineage>
</organism>
<name>A0ABQ1I285_9ALTE</name>
<keyword evidence="3" id="KW-1185">Reference proteome</keyword>
<gene>
    <name evidence="2" type="ORF">GCM10007414_23170</name>
</gene>
<keyword evidence="2" id="KW-0489">Methyltransferase</keyword>
<dbReference type="GO" id="GO:0008168">
    <property type="term" value="F:methyltransferase activity"/>
    <property type="evidence" value="ECO:0007669"/>
    <property type="project" value="UniProtKB-KW"/>
</dbReference>
<accession>A0ABQ1I285</accession>
<dbReference type="GO" id="GO:0032259">
    <property type="term" value="P:methylation"/>
    <property type="evidence" value="ECO:0007669"/>
    <property type="project" value="UniProtKB-KW"/>
</dbReference>
<protein>
    <submittedName>
        <fullName evidence="2">Methyltransferase</fullName>
    </submittedName>
</protein>
<feature type="domain" description="Methyltransferase type 11" evidence="1">
    <location>
        <begin position="58"/>
        <end position="125"/>
    </location>
</feature>
<comment type="caution">
    <text evidence="2">The sequence shown here is derived from an EMBL/GenBank/DDBJ whole genome shotgun (WGS) entry which is preliminary data.</text>
</comment>